<sequence length="215" mass="24749">MIDVGHRYIDISTFLSILNYFNLDTQETSKRLIKYSDTIVTVDIGIKSHYKELFMKNTQLDTVVNLSHDAILLTDKDNFILLYNKKFSQIFDITDNIIGKNFSHVLPNRSLQNSDQSIIDELIQFKDRSLLVSSSKIEYFGEPAGTYYNFQEVTYIRHLEKSLSKKLRDNGLVTRYTFANIQTKSPRMKDCINFAKQLSPTNHTVLITGESGTGK</sequence>
<dbReference type="InterPro" id="IPR035965">
    <property type="entry name" value="PAS-like_dom_sf"/>
</dbReference>
<dbReference type="InterPro" id="IPR027417">
    <property type="entry name" value="P-loop_NTPase"/>
</dbReference>
<keyword evidence="3" id="KW-1185">Reference proteome</keyword>
<dbReference type="InterPro" id="IPR002078">
    <property type="entry name" value="Sigma_54_int"/>
</dbReference>
<dbReference type="Gene3D" id="3.30.450.20">
    <property type="entry name" value="PAS domain"/>
    <property type="match status" value="1"/>
</dbReference>
<name>A0ABS8HVF1_9FIRM</name>
<dbReference type="SUPFAM" id="SSF55785">
    <property type="entry name" value="PYP-like sensor domain (PAS domain)"/>
    <property type="match status" value="1"/>
</dbReference>
<gene>
    <name evidence="2" type="ORF">LMF89_17510</name>
</gene>
<evidence type="ECO:0000313" key="2">
    <source>
        <dbReference type="EMBL" id="MCC5467135.1"/>
    </source>
</evidence>
<feature type="domain" description="Sigma-54 factor interaction" evidence="1">
    <location>
        <begin position="182"/>
        <end position="215"/>
    </location>
</feature>
<dbReference type="Gene3D" id="3.40.50.300">
    <property type="entry name" value="P-loop containing nucleotide triphosphate hydrolases"/>
    <property type="match status" value="1"/>
</dbReference>
<protein>
    <submittedName>
        <fullName evidence="2">Sigma 54-interacting transcriptional regulator</fullName>
    </submittedName>
</protein>
<evidence type="ECO:0000259" key="1">
    <source>
        <dbReference type="Pfam" id="PF00158"/>
    </source>
</evidence>
<accession>A0ABS8HVF1</accession>
<organism evidence="2 3">
    <name type="scientific">Pelosinus baikalensis</name>
    <dbReference type="NCBI Taxonomy" id="2892015"/>
    <lineage>
        <taxon>Bacteria</taxon>
        <taxon>Bacillati</taxon>
        <taxon>Bacillota</taxon>
        <taxon>Negativicutes</taxon>
        <taxon>Selenomonadales</taxon>
        <taxon>Sporomusaceae</taxon>
        <taxon>Pelosinus</taxon>
    </lineage>
</organism>
<proteinExistence type="predicted"/>
<dbReference type="EMBL" id="JAJHJB010000028">
    <property type="protein sequence ID" value="MCC5467135.1"/>
    <property type="molecule type" value="Genomic_DNA"/>
</dbReference>
<comment type="caution">
    <text evidence="2">The sequence shown here is derived from an EMBL/GenBank/DDBJ whole genome shotgun (WGS) entry which is preliminary data.</text>
</comment>
<dbReference type="Proteomes" id="UP001165492">
    <property type="component" value="Unassembled WGS sequence"/>
</dbReference>
<dbReference type="Pfam" id="PF00158">
    <property type="entry name" value="Sigma54_activat"/>
    <property type="match status" value="1"/>
</dbReference>
<evidence type="ECO:0000313" key="3">
    <source>
        <dbReference type="Proteomes" id="UP001165492"/>
    </source>
</evidence>
<reference evidence="2" key="1">
    <citation type="submission" date="2021-11" db="EMBL/GenBank/DDBJ databases">
        <title>Description of a new species Pelosinus isolated from the bottom sediments of Lake Baikal.</title>
        <authorList>
            <person name="Zakharyuk A."/>
        </authorList>
    </citation>
    <scope>NUCLEOTIDE SEQUENCE</scope>
    <source>
        <strain evidence="2">Bkl1</strain>
    </source>
</reference>